<evidence type="ECO:0000313" key="1">
    <source>
        <dbReference type="EMBL" id="TNN74673.1"/>
    </source>
</evidence>
<keyword evidence="2" id="KW-1185">Reference proteome</keyword>
<comment type="caution">
    <text evidence="1">The sequence shown here is derived from an EMBL/GenBank/DDBJ whole genome shotgun (WGS) entry which is preliminary data.</text>
</comment>
<reference evidence="1 2" key="1">
    <citation type="submission" date="2019-03" db="EMBL/GenBank/DDBJ databases">
        <title>First draft genome of Liparis tanakae, snailfish: a comprehensive survey of snailfish specific genes.</title>
        <authorList>
            <person name="Kim W."/>
            <person name="Song I."/>
            <person name="Jeong J.-H."/>
            <person name="Kim D."/>
            <person name="Kim S."/>
            <person name="Ryu S."/>
            <person name="Song J.Y."/>
            <person name="Lee S.K."/>
        </authorList>
    </citation>
    <scope>NUCLEOTIDE SEQUENCE [LARGE SCALE GENOMIC DNA]</scope>
    <source>
        <tissue evidence="1">Muscle</tissue>
    </source>
</reference>
<protein>
    <submittedName>
        <fullName evidence="1">Uncharacterized protein</fullName>
    </submittedName>
</protein>
<dbReference type="EMBL" id="SRLO01000112">
    <property type="protein sequence ID" value="TNN74673.1"/>
    <property type="molecule type" value="Genomic_DNA"/>
</dbReference>
<dbReference type="AlphaFoldDB" id="A0A4Z2IC81"/>
<gene>
    <name evidence="1" type="ORF">EYF80_015220</name>
</gene>
<organism evidence="1 2">
    <name type="scientific">Liparis tanakae</name>
    <name type="common">Tanaka's snailfish</name>
    <dbReference type="NCBI Taxonomy" id="230148"/>
    <lineage>
        <taxon>Eukaryota</taxon>
        <taxon>Metazoa</taxon>
        <taxon>Chordata</taxon>
        <taxon>Craniata</taxon>
        <taxon>Vertebrata</taxon>
        <taxon>Euteleostomi</taxon>
        <taxon>Actinopterygii</taxon>
        <taxon>Neopterygii</taxon>
        <taxon>Teleostei</taxon>
        <taxon>Neoteleostei</taxon>
        <taxon>Acanthomorphata</taxon>
        <taxon>Eupercaria</taxon>
        <taxon>Perciformes</taxon>
        <taxon>Cottioidei</taxon>
        <taxon>Cottales</taxon>
        <taxon>Liparidae</taxon>
        <taxon>Liparis</taxon>
    </lineage>
</organism>
<proteinExistence type="predicted"/>
<evidence type="ECO:0000313" key="2">
    <source>
        <dbReference type="Proteomes" id="UP000314294"/>
    </source>
</evidence>
<dbReference type="Proteomes" id="UP000314294">
    <property type="component" value="Unassembled WGS sequence"/>
</dbReference>
<name>A0A4Z2IC81_9TELE</name>
<accession>A0A4Z2IC81</accession>
<sequence>MKRRCGFDSSGRREPLQHFKDFSDREAAAFSTVSSFSLTLSLWHHSIPPTPKRRNEYKY</sequence>